<comment type="caution">
    <text evidence="2">The sequence shown here is derived from an EMBL/GenBank/DDBJ whole genome shotgun (WGS) entry which is preliminary data.</text>
</comment>
<protein>
    <recommendedName>
        <fullName evidence="1">Reverse transcriptase zinc-binding domain-containing protein</fullName>
    </recommendedName>
</protein>
<gene>
    <name evidence="2" type="ORF">F2Q68_00014090</name>
</gene>
<dbReference type="InterPro" id="IPR026960">
    <property type="entry name" value="RVT-Znf"/>
</dbReference>
<dbReference type="EMBL" id="QGKW02001940">
    <property type="protein sequence ID" value="KAF2555995.1"/>
    <property type="molecule type" value="Genomic_DNA"/>
</dbReference>
<organism evidence="2 3">
    <name type="scientific">Brassica cretica</name>
    <name type="common">Mustard</name>
    <dbReference type="NCBI Taxonomy" id="69181"/>
    <lineage>
        <taxon>Eukaryota</taxon>
        <taxon>Viridiplantae</taxon>
        <taxon>Streptophyta</taxon>
        <taxon>Embryophyta</taxon>
        <taxon>Tracheophyta</taxon>
        <taxon>Spermatophyta</taxon>
        <taxon>Magnoliopsida</taxon>
        <taxon>eudicotyledons</taxon>
        <taxon>Gunneridae</taxon>
        <taxon>Pentapetalae</taxon>
        <taxon>rosids</taxon>
        <taxon>malvids</taxon>
        <taxon>Brassicales</taxon>
        <taxon>Brassicaceae</taxon>
        <taxon>Brassiceae</taxon>
        <taxon>Brassica</taxon>
    </lineage>
</organism>
<feature type="domain" description="Reverse transcriptase zinc-binding" evidence="1">
    <location>
        <begin position="96"/>
        <end position="180"/>
    </location>
</feature>
<dbReference type="AlphaFoldDB" id="A0A8S9HBV9"/>
<evidence type="ECO:0000313" key="2">
    <source>
        <dbReference type="EMBL" id="KAF2555995.1"/>
    </source>
</evidence>
<accession>A0A8S9HBV9</accession>
<dbReference type="Proteomes" id="UP000712281">
    <property type="component" value="Unassembled WGS sequence"/>
</dbReference>
<sequence length="230" mass="26169">MIIPGNGRQCKFWSTPWSPFGQLITFLGNTGPRAIGIPLSTSLGSLWNGESWTLPPARSNRMKLIMAFLITISLPHTPDAAIWNTTDFDPVQNQKFSVRKVYNLIRESKPIVPWKNTVWLKKGIPKFKTLTWLFVLDQCPTRNILISWGLQTDETCLLCNQEPESRDHLYFSCDYSFSVWGDRHLHRQVYRSSSAIISSISTIIKNIISSLREDNGGFSSTAMQLWLSSS</sequence>
<proteinExistence type="predicted"/>
<name>A0A8S9HBV9_BRACR</name>
<evidence type="ECO:0000313" key="3">
    <source>
        <dbReference type="Proteomes" id="UP000712281"/>
    </source>
</evidence>
<reference evidence="2" key="1">
    <citation type="submission" date="2019-12" db="EMBL/GenBank/DDBJ databases">
        <title>Genome sequencing and annotation of Brassica cretica.</title>
        <authorList>
            <person name="Studholme D.J."/>
            <person name="Sarris P.F."/>
        </authorList>
    </citation>
    <scope>NUCLEOTIDE SEQUENCE</scope>
    <source>
        <strain evidence="2">PFS-001/15</strain>
        <tissue evidence="2">Leaf</tissue>
    </source>
</reference>
<dbReference type="Pfam" id="PF13966">
    <property type="entry name" value="zf-RVT"/>
    <property type="match status" value="1"/>
</dbReference>
<evidence type="ECO:0000259" key="1">
    <source>
        <dbReference type="Pfam" id="PF13966"/>
    </source>
</evidence>